<protein>
    <submittedName>
        <fullName evidence="1">CLUMA_CG012425, isoform A</fullName>
    </submittedName>
</protein>
<keyword evidence="2" id="KW-1185">Reference proteome</keyword>
<sequence length="74" mass="8702">MSVKVKQKNVFRRLKYLRNFIDNIDISVLITLMKFKNKISGGRLNANQNCKLNHQNTENFMKPDRAAGIIKFYL</sequence>
<accession>A0A1J1IKG3</accession>
<name>A0A1J1IKG3_9DIPT</name>
<gene>
    <name evidence="1" type="ORF">CLUMA_CG012425</name>
</gene>
<proteinExistence type="predicted"/>
<dbReference type="AlphaFoldDB" id="A0A1J1IKG3"/>
<evidence type="ECO:0000313" key="2">
    <source>
        <dbReference type="Proteomes" id="UP000183832"/>
    </source>
</evidence>
<dbReference type="Proteomes" id="UP000183832">
    <property type="component" value="Unassembled WGS sequence"/>
</dbReference>
<evidence type="ECO:0000313" key="1">
    <source>
        <dbReference type="EMBL" id="CRK98945.1"/>
    </source>
</evidence>
<reference evidence="1 2" key="1">
    <citation type="submission" date="2015-04" db="EMBL/GenBank/DDBJ databases">
        <authorList>
            <person name="Syromyatnikov M.Y."/>
            <person name="Popov V.N."/>
        </authorList>
    </citation>
    <scope>NUCLEOTIDE SEQUENCE [LARGE SCALE GENOMIC DNA]</scope>
</reference>
<dbReference type="EMBL" id="CVRI01000048">
    <property type="protein sequence ID" value="CRK98945.1"/>
    <property type="molecule type" value="Genomic_DNA"/>
</dbReference>
<organism evidence="1 2">
    <name type="scientific">Clunio marinus</name>
    <dbReference type="NCBI Taxonomy" id="568069"/>
    <lineage>
        <taxon>Eukaryota</taxon>
        <taxon>Metazoa</taxon>
        <taxon>Ecdysozoa</taxon>
        <taxon>Arthropoda</taxon>
        <taxon>Hexapoda</taxon>
        <taxon>Insecta</taxon>
        <taxon>Pterygota</taxon>
        <taxon>Neoptera</taxon>
        <taxon>Endopterygota</taxon>
        <taxon>Diptera</taxon>
        <taxon>Nematocera</taxon>
        <taxon>Chironomoidea</taxon>
        <taxon>Chironomidae</taxon>
        <taxon>Clunio</taxon>
    </lineage>
</organism>